<name>A0A0A0KE29_CUCSA</name>
<reference evidence="1 2" key="4">
    <citation type="journal article" date="2011" name="BMC Genomics">
        <title>RNA-Seq improves annotation of protein-coding genes in the cucumber genome.</title>
        <authorList>
            <person name="Li Z."/>
            <person name="Zhang Z."/>
            <person name="Yan P."/>
            <person name="Huang S."/>
            <person name="Fei Z."/>
            <person name="Lin K."/>
        </authorList>
    </citation>
    <scope>NUCLEOTIDE SEQUENCE [LARGE SCALE GENOMIC DNA]</scope>
    <source>
        <strain evidence="2">cv. 9930</strain>
    </source>
</reference>
<reference evidence="1 2" key="3">
    <citation type="journal article" date="2010" name="BMC Genomics">
        <title>Transcriptome sequencing and comparative analysis of cucumber flowers with different sex types.</title>
        <authorList>
            <person name="Guo S."/>
            <person name="Zheng Y."/>
            <person name="Joung J.G."/>
            <person name="Liu S."/>
            <person name="Zhang Z."/>
            <person name="Crasta O.R."/>
            <person name="Sobral B.W."/>
            <person name="Xu Y."/>
            <person name="Huang S."/>
            <person name="Fei Z."/>
        </authorList>
    </citation>
    <scope>NUCLEOTIDE SEQUENCE [LARGE SCALE GENOMIC DNA]</scope>
    <source>
        <strain evidence="2">cv. 9930</strain>
    </source>
</reference>
<dbReference type="Gramene" id="KGN47079">
    <property type="protein sequence ID" value="KGN47079"/>
    <property type="gene ID" value="Csa_6G185295"/>
</dbReference>
<dbReference type="Proteomes" id="UP000029981">
    <property type="component" value="Chromosome 6"/>
</dbReference>
<evidence type="ECO:0000313" key="2">
    <source>
        <dbReference type="Proteomes" id="UP000029981"/>
    </source>
</evidence>
<dbReference type="EMBL" id="CM002927">
    <property type="protein sequence ID" value="KGN47079.1"/>
    <property type="molecule type" value="Genomic_DNA"/>
</dbReference>
<keyword evidence="2" id="KW-1185">Reference proteome</keyword>
<evidence type="ECO:0000313" key="1">
    <source>
        <dbReference type="EMBL" id="KGN47079.1"/>
    </source>
</evidence>
<organism evidence="1 2">
    <name type="scientific">Cucumis sativus</name>
    <name type="common">Cucumber</name>
    <dbReference type="NCBI Taxonomy" id="3659"/>
    <lineage>
        <taxon>Eukaryota</taxon>
        <taxon>Viridiplantae</taxon>
        <taxon>Streptophyta</taxon>
        <taxon>Embryophyta</taxon>
        <taxon>Tracheophyta</taxon>
        <taxon>Spermatophyta</taxon>
        <taxon>Magnoliopsida</taxon>
        <taxon>eudicotyledons</taxon>
        <taxon>Gunneridae</taxon>
        <taxon>Pentapetalae</taxon>
        <taxon>rosids</taxon>
        <taxon>fabids</taxon>
        <taxon>Cucurbitales</taxon>
        <taxon>Cucurbitaceae</taxon>
        <taxon>Benincaseae</taxon>
        <taxon>Cucumis</taxon>
    </lineage>
</organism>
<dbReference type="AlphaFoldDB" id="A0A0A0KE29"/>
<reference evidence="1 2" key="2">
    <citation type="journal article" date="2009" name="PLoS ONE">
        <title>An integrated genetic and cytogenetic map of the cucumber genome.</title>
        <authorList>
            <person name="Ren Y."/>
            <person name="Zhang Z."/>
            <person name="Liu J."/>
            <person name="Staub J.E."/>
            <person name="Han Y."/>
            <person name="Cheng Z."/>
            <person name="Li X."/>
            <person name="Lu J."/>
            <person name="Miao H."/>
            <person name="Kang H."/>
            <person name="Xie B."/>
            <person name="Gu X."/>
            <person name="Wang X."/>
            <person name="Du Y."/>
            <person name="Jin W."/>
            <person name="Huang S."/>
        </authorList>
    </citation>
    <scope>NUCLEOTIDE SEQUENCE [LARGE SCALE GENOMIC DNA]</scope>
    <source>
        <strain evidence="2">cv. 9930</strain>
    </source>
</reference>
<accession>A0A0A0KE29</accession>
<protein>
    <submittedName>
        <fullName evidence="1">Uncharacterized protein</fullName>
    </submittedName>
</protein>
<proteinExistence type="predicted"/>
<sequence>MNHTKGDFKNITSTRDPIIEAFDLIHKPKMQKPKLLRPICIPLHIHILIAEVNPRHGLSQSKAHLCKNIRITVMCCGLYNSPSSSCWIAALEHAGADEHSVASQLHHHRRISRSCNSSSCEMHHR</sequence>
<gene>
    <name evidence="1" type="ORF">Csa_6G185295</name>
</gene>
<reference evidence="1 2" key="1">
    <citation type="journal article" date="2009" name="Nat. Genet.">
        <title>The genome of the cucumber, Cucumis sativus L.</title>
        <authorList>
            <person name="Huang S."/>
            <person name="Li R."/>
            <person name="Zhang Z."/>
            <person name="Li L."/>
            <person name="Gu X."/>
            <person name="Fan W."/>
            <person name="Lucas W.J."/>
            <person name="Wang X."/>
            <person name="Xie B."/>
            <person name="Ni P."/>
            <person name="Ren Y."/>
            <person name="Zhu H."/>
            <person name="Li J."/>
            <person name="Lin K."/>
            <person name="Jin W."/>
            <person name="Fei Z."/>
            <person name="Li G."/>
            <person name="Staub J."/>
            <person name="Kilian A."/>
            <person name="van der Vossen E.A."/>
            <person name="Wu Y."/>
            <person name="Guo J."/>
            <person name="He J."/>
            <person name="Jia Z."/>
            <person name="Ren Y."/>
            <person name="Tian G."/>
            <person name="Lu Y."/>
            <person name="Ruan J."/>
            <person name="Qian W."/>
            <person name="Wang M."/>
            <person name="Huang Q."/>
            <person name="Li B."/>
            <person name="Xuan Z."/>
            <person name="Cao J."/>
            <person name="Asan"/>
            <person name="Wu Z."/>
            <person name="Zhang J."/>
            <person name="Cai Q."/>
            <person name="Bai Y."/>
            <person name="Zhao B."/>
            <person name="Han Y."/>
            <person name="Li Y."/>
            <person name="Li X."/>
            <person name="Wang S."/>
            <person name="Shi Q."/>
            <person name="Liu S."/>
            <person name="Cho W.K."/>
            <person name="Kim J.Y."/>
            <person name="Xu Y."/>
            <person name="Heller-Uszynska K."/>
            <person name="Miao H."/>
            <person name="Cheng Z."/>
            <person name="Zhang S."/>
            <person name="Wu J."/>
            <person name="Yang Y."/>
            <person name="Kang H."/>
            <person name="Li M."/>
            <person name="Liang H."/>
            <person name="Ren X."/>
            <person name="Shi Z."/>
            <person name="Wen M."/>
            <person name="Jian M."/>
            <person name="Yang H."/>
            <person name="Zhang G."/>
            <person name="Yang Z."/>
            <person name="Chen R."/>
            <person name="Liu S."/>
            <person name="Li J."/>
            <person name="Ma L."/>
            <person name="Liu H."/>
            <person name="Zhou Y."/>
            <person name="Zhao J."/>
            <person name="Fang X."/>
            <person name="Li G."/>
            <person name="Fang L."/>
            <person name="Li Y."/>
            <person name="Liu D."/>
            <person name="Zheng H."/>
            <person name="Zhang Y."/>
            <person name="Qin N."/>
            <person name="Li Z."/>
            <person name="Yang G."/>
            <person name="Yang S."/>
            <person name="Bolund L."/>
            <person name="Kristiansen K."/>
            <person name="Zheng H."/>
            <person name="Li S."/>
            <person name="Zhang X."/>
            <person name="Yang H."/>
            <person name="Wang J."/>
            <person name="Sun R."/>
            <person name="Zhang B."/>
            <person name="Jiang S."/>
            <person name="Wang J."/>
            <person name="Du Y."/>
            <person name="Li S."/>
        </authorList>
    </citation>
    <scope>NUCLEOTIDE SEQUENCE [LARGE SCALE GENOMIC DNA]</scope>
    <source>
        <strain evidence="2">cv. 9930</strain>
    </source>
</reference>